<dbReference type="AlphaFoldDB" id="A0A8B9FLS7"/>
<reference evidence="7" key="1">
    <citation type="submission" date="2025-08" db="UniProtKB">
        <authorList>
            <consortium name="Ensembl"/>
        </authorList>
    </citation>
    <scope>IDENTIFICATION</scope>
</reference>
<reference evidence="7" key="2">
    <citation type="submission" date="2025-09" db="UniProtKB">
        <authorList>
            <consortium name="Ensembl"/>
        </authorList>
    </citation>
    <scope>IDENTIFICATION</scope>
</reference>
<evidence type="ECO:0000256" key="3">
    <source>
        <dbReference type="PROSITE-ProRule" id="PRU00059"/>
    </source>
</evidence>
<evidence type="ECO:0000313" key="8">
    <source>
        <dbReference type="Proteomes" id="UP000694522"/>
    </source>
</evidence>
<feature type="domain" description="CUB" evidence="5">
    <location>
        <begin position="109"/>
        <end position="201"/>
    </location>
</feature>
<dbReference type="PROSITE" id="PS51034">
    <property type="entry name" value="ZP_2"/>
    <property type="match status" value="1"/>
</dbReference>
<dbReference type="SMART" id="SM00241">
    <property type="entry name" value="ZP"/>
    <property type="match status" value="1"/>
</dbReference>
<evidence type="ECO:0000313" key="7">
    <source>
        <dbReference type="Ensembl" id="ENSACOP00000010633.1"/>
    </source>
</evidence>
<dbReference type="Proteomes" id="UP000694522">
    <property type="component" value="Unplaced"/>
</dbReference>
<dbReference type="InterPro" id="IPR000859">
    <property type="entry name" value="CUB_dom"/>
</dbReference>
<dbReference type="PANTHER" id="PTHR14002">
    <property type="entry name" value="ENDOGLIN/TGF-BETA RECEPTOR TYPE III"/>
    <property type="match status" value="1"/>
</dbReference>
<dbReference type="InterPro" id="IPR055356">
    <property type="entry name" value="ZP-N"/>
</dbReference>
<dbReference type="CDD" id="cd00041">
    <property type="entry name" value="CUB"/>
    <property type="match status" value="1"/>
</dbReference>
<dbReference type="Gene3D" id="2.60.40.4100">
    <property type="entry name" value="Zona pellucida, ZP-C domain"/>
    <property type="match status" value="1"/>
</dbReference>
<evidence type="ECO:0000256" key="4">
    <source>
        <dbReference type="SAM" id="SignalP"/>
    </source>
</evidence>
<dbReference type="InterPro" id="IPR035914">
    <property type="entry name" value="Sperma_CUB_dom_sf"/>
</dbReference>
<evidence type="ECO:0000256" key="1">
    <source>
        <dbReference type="ARBA" id="ARBA00022729"/>
    </source>
</evidence>
<name>A0A8B9FLS7_9PSIT</name>
<keyword evidence="2" id="KW-1015">Disulfide bond</keyword>
<dbReference type="Pfam" id="PF23344">
    <property type="entry name" value="ZP-N"/>
    <property type="match status" value="1"/>
</dbReference>
<dbReference type="Pfam" id="PF00431">
    <property type="entry name" value="CUB"/>
    <property type="match status" value="1"/>
</dbReference>
<dbReference type="SMART" id="SM00042">
    <property type="entry name" value="CUB"/>
    <property type="match status" value="1"/>
</dbReference>
<dbReference type="SUPFAM" id="SSF49854">
    <property type="entry name" value="Spermadhesin, CUB domain"/>
    <property type="match status" value="1"/>
</dbReference>
<evidence type="ECO:0000259" key="6">
    <source>
        <dbReference type="PROSITE" id="PS51034"/>
    </source>
</evidence>
<dbReference type="Pfam" id="PF00100">
    <property type="entry name" value="Zona_pellucida"/>
    <property type="match status" value="1"/>
</dbReference>
<feature type="signal peptide" evidence="4">
    <location>
        <begin position="1"/>
        <end position="23"/>
    </location>
</feature>
<keyword evidence="1 4" id="KW-0732">Signal</keyword>
<evidence type="ECO:0008006" key="9">
    <source>
        <dbReference type="Google" id="ProtNLM"/>
    </source>
</evidence>
<dbReference type="PROSITE" id="PS01180">
    <property type="entry name" value="CUB"/>
    <property type="match status" value="1"/>
</dbReference>
<sequence length="496" mass="55482">KRICPNLLVLHVFFLCCFSSTDAVIADGESGCRAFIMAPGMGMYTPTAAPASLCTPGWGDTEMKLWGAAGRDGLSAKGHVLLWWLLEMGFQEPSAHPRVLILSTGPGSCSGLLPELSVSIQSPNYPNSYPNSAHCWDSGCSSGKYDAIEVYDGGSPEDPLLGMVCRNNHRIFTSSRHQMTILFHSDHSRTQKGFQAYYYSFLSSSSTTTLLCLPDYMRVTVSRYYLQSHGYSTWNLTLKDPYCKPNVTSNSVLYSRHHTLAAGNNDTITYSNVIRGSSSGTVITRNKDLHLHVNETQYGRYDVNLTFYHSVSFSRPVNDFPYYVKLDQNLFLEAYLHSPDPTLVLFVDTSVASPTPHNFTTATHDIIRNGRVRGSTYATYYSPVRYMVWFKFNSFQFIRHNPQVYLQCELVVCRAYGYSSRCYQGCVTRSKREASSGQESATVLEGCYEVSTQPSLLQAEQPQLSQPICIREVLQSPDHFRGPLCTCSNTSMSFLC</sequence>
<comment type="caution">
    <text evidence="3">Lacks conserved residue(s) required for the propagation of feature annotation.</text>
</comment>
<dbReference type="PANTHER" id="PTHR14002:SF38">
    <property type="entry name" value="CUB AND ZONA PELLUCIDA-LIKE DOMAIN-CONTAINING PROTEIN 1"/>
    <property type="match status" value="1"/>
</dbReference>
<dbReference type="InterPro" id="IPR055355">
    <property type="entry name" value="ZP-C"/>
</dbReference>
<organism evidence="7 8">
    <name type="scientific">Amazona collaria</name>
    <name type="common">yellow-billed parrot</name>
    <dbReference type="NCBI Taxonomy" id="241587"/>
    <lineage>
        <taxon>Eukaryota</taxon>
        <taxon>Metazoa</taxon>
        <taxon>Chordata</taxon>
        <taxon>Craniata</taxon>
        <taxon>Vertebrata</taxon>
        <taxon>Euteleostomi</taxon>
        <taxon>Archelosauria</taxon>
        <taxon>Archosauria</taxon>
        <taxon>Dinosauria</taxon>
        <taxon>Saurischia</taxon>
        <taxon>Theropoda</taxon>
        <taxon>Coelurosauria</taxon>
        <taxon>Aves</taxon>
        <taxon>Neognathae</taxon>
        <taxon>Neoaves</taxon>
        <taxon>Telluraves</taxon>
        <taxon>Australaves</taxon>
        <taxon>Psittaciformes</taxon>
        <taxon>Psittacidae</taxon>
        <taxon>Amazona</taxon>
    </lineage>
</organism>
<evidence type="ECO:0000259" key="5">
    <source>
        <dbReference type="PROSITE" id="PS01180"/>
    </source>
</evidence>
<dbReference type="InterPro" id="IPR001507">
    <property type="entry name" value="ZP_dom"/>
</dbReference>
<dbReference type="Gene3D" id="2.60.120.290">
    <property type="entry name" value="Spermadhesin, CUB domain"/>
    <property type="match status" value="1"/>
</dbReference>
<feature type="domain" description="ZP" evidence="6">
    <location>
        <begin position="108"/>
        <end position="429"/>
    </location>
</feature>
<accession>A0A8B9FLS7</accession>
<evidence type="ECO:0000256" key="2">
    <source>
        <dbReference type="ARBA" id="ARBA00023157"/>
    </source>
</evidence>
<protein>
    <recommendedName>
        <fullName evidence="9">CUB and zona pellucida-like domains 1, tandem duplicate 1</fullName>
    </recommendedName>
</protein>
<keyword evidence="8" id="KW-1185">Reference proteome</keyword>
<dbReference type="FunFam" id="2.60.40.4100:FF:000005">
    <property type="entry name" value="Deleted in malignant brain tumors 1"/>
    <property type="match status" value="1"/>
</dbReference>
<proteinExistence type="predicted"/>
<dbReference type="Ensembl" id="ENSACOT00000011004.1">
    <property type="protein sequence ID" value="ENSACOP00000010633.1"/>
    <property type="gene ID" value="ENSACOG00000007378.1"/>
</dbReference>
<dbReference type="InterPro" id="IPR042235">
    <property type="entry name" value="ZP-C_dom"/>
</dbReference>
<dbReference type="Gene3D" id="2.60.40.3210">
    <property type="entry name" value="Zona pellucida, ZP-N domain"/>
    <property type="match status" value="1"/>
</dbReference>
<feature type="chain" id="PRO_5034421970" description="CUB and zona pellucida-like domains 1, tandem duplicate 1" evidence="4">
    <location>
        <begin position="24"/>
        <end position="496"/>
    </location>
</feature>